<proteinExistence type="predicted"/>
<reference evidence="1 2" key="1">
    <citation type="submission" date="2024-10" db="EMBL/GenBank/DDBJ databases">
        <authorList>
            <person name="Sang B.-I."/>
            <person name="Prabhaharan D."/>
        </authorList>
    </citation>
    <scope>NUCLEOTIDE SEQUENCE [LARGE SCALE GENOMIC DNA]</scope>
    <source>
        <strain evidence="1 2">MH</strain>
    </source>
</reference>
<sequence>MARRMIKNKGISNECLNIGLAGINKKSLLMKGYPVNRAERRKIERIRKEGRYTYKTPL</sequence>
<name>A0ABW7DPR3_9FIRM</name>
<comment type="caution">
    <text evidence="1">The sequence shown here is derived from an EMBL/GenBank/DDBJ whole genome shotgun (WGS) entry which is preliminary data.</text>
</comment>
<evidence type="ECO:0000313" key="1">
    <source>
        <dbReference type="EMBL" id="MFG6272867.1"/>
    </source>
</evidence>
<keyword evidence="2" id="KW-1185">Reference proteome</keyword>
<gene>
    <name evidence="1" type="ORF">ACGTZG_06650</name>
</gene>
<dbReference type="RefSeq" id="WP_162816215.1">
    <property type="nucleotide sequence ID" value="NZ_CP011940.1"/>
</dbReference>
<protein>
    <submittedName>
        <fullName evidence="1">Uncharacterized protein</fullName>
    </submittedName>
</protein>
<organism evidence="1 2">
    <name type="scientific">Megasphaera hexanoica</name>
    <dbReference type="NCBI Taxonomy" id="1675036"/>
    <lineage>
        <taxon>Bacteria</taxon>
        <taxon>Bacillati</taxon>
        <taxon>Bacillota</taxon>
        <taxon>Negativicutes</taxon>
        <taxon>Veillonellales</taxon>
        <taxon>Veillonellaceae</taxon>
        <taxon>Megasphaera</taxon>
    </lineage>
</organism>
<dbReference type="EMBL" id="JBIEKR010000005">
    <property type="protein sequence ID" value="MFG6272867.1"/>
    <property type="molecule type" value="Genomic_DNA"/>
</dbReference>
<evidence type="ECO:0000313" key="2">
    <source>
        <dbReference type="Proteomes" id="UP001605989"/>
    </source>
</evidence>
<dbReference type="Proteomes" id="UP001605989">
    <property type="component" value="Unassembled WGS sequence"/>
</dbReference>
<accession>A0ABW7DPR3</accession>